<evidence type="ECO:0000259" key="1">
    <source>
        <dbReference type="Pfam" id="PF07883"/>
    </source>
</evidence>
<dbReference type="AlphaFoldDB" id="A0A381QXR0"/>
<organism evidence="2">
    <name type="scientific">marine metagenome</name>
    <dbReference type="NCBI Taxonomy" id="408172"/>
    <lineage>
        <taxon>unclassified sequences</taxon>
        <taxon>metagenomes</taxon>
        <taxon>ecological metagenomes</taxon>
    </lineage>
</organism>
<accession>A0A381QXR0</accession>
<proteinExistence type="predicted"/>
<feature type="domain" description="Cupin type-2" evidence="1">
    <location>
        <begin position="43"/>
        <end position="108"/>
    </location>
</feature>
<reference evidence="2" key="1">
    <citation type="submission" date="2018-05" db="EMBL/GenBank/DDBJ databases">
        <authorList>
            <person name="Lanie J.A."/>
            <person name="Ng W.-L."/>
            <person name="Kazmierczak K.M."/>
            <person name="Andrzejewski T.M."/>
            <person name="Davidsen T.M."/>
            <person name="Wayne K.J."/>
            <person name="Tettelin H."/>
            <person name="Glass J.I."/>
            <person name="Rusch D."/>
            <person name="Podicherti R."/>
            <person name="Tsui H.-C.T."/>
            <person name="Winkler M.E."/>
        </authorList>
    </citation>
    <scope>NUCLEOTIDE SEQUENCE</scope>
</reference>
<dbReference type="InterPro" id="IPR011051">
    <property type="entry name" value="RmlC_Cupin_sf"/>
</dbReference>
<protein>
    <recommendedName>
        <fullName evidence="1">Cupin type-2 domain-containing protein</fullName>
    </recommendedName>
</protein>
<name>A0A381QXR0_9ZZZZ</name>
<dbReference type="SUPFAM" id="SSF51182">
    <property type="entry name" value="RmlC-like cupins"/>
    <property type="match status" value="1"/>
</dbReference>
<dbReference type="InterPro" id="IPR013096">
    <property type="entry name" value="Cupin_2"/>
</dbReference>
<sequence length="125" mass="14556">MAKLFNKNELPNFVSTRDSRERLDLITKNVPVGAKHLRADRIIYHEGDSCARHYHIGSHHVFVILEGEGFIFTPDSKQLIKAGEVALIEPEEIHWFENNTEGNFEFIEFWVPPPKETIWIDENDI</sequence>
<evidence type="ECO:0000313" key="2">
    <source>
        <dbReference type="EMBL" id="SUZ82323.1"/>
    </source>
</evidence>
<dbReference type="EMBL" id="UINC01001502">
    <property type="protein sequence ID" value="SUZ82323.1"/>
    <property type="molecule type" value="Genomic_DNA"/>
</dbReference>
<dbReference type="Pfam" id="PF07883">
    <property type="entry name" value="Cupin_2"/>
    <property type="match status" value="1"/>
</dbReference>
<dbReference type="InterPro" id="IPR014710">
    <property type="entry name" value="RmlC-like_jellyroll"/>
</dbReference>
<gene>
    <name evidence="2" type="ORF">METZ01_LOCUS35177</name>
</gene>
<dbReference type="Gene3D" id="2.60.120.10">
    <property type="entry name" value="Jelly Rolls"/>
    <property type="match status" value="1"/>
</dbReference>